<keyword evidence="2" id="KW-0808">Transferase</keyword>
<dbReference type="InterPro" id="IPR036691">
    <property type="entry name" value="Endo/exonu/phosph_ase_sf"/>
</dbReference>
<name>A0ABQ5G202_9ASTR</name>
<comment type="caution">
    <text evidence="2">The sequence shown here is derived from an EMBL/GenBank/DDBJ whole genome shotgun (WGS) entry which is preliminary data.</text>
</comment>
<evidence type="ECO:0000313" key="3">
    <source>
        <dbReference type="Proteomes" id="UP001151760"/>
    </source>
</evidence>
<protein>
    <submittedName>
        <fullName evidence="2">RNA-directed DNA polymerase, eukaryota</fullName>
    </submittedName>
</protein>
<dbReference type="PANTHER" id="PTHR33710">
    <property type="entry name" value="BNAC02G09200D PROTEIN"/>
    <property type="match status" value="1"/>
</dbReference>
<dbReference type="Proteomes" id="UP001151760">
    <property type="component" value="Unassembled WGS sequence"/>
</dbReference>
<accession>A0ABQ5G202</accession>
<reference evidence="2" key="2">
    <citation type="submission" date="2022-01" db="EMBL/GenBank/DDBJ databases">
        <authorList>
            <person name="Yamashiro T."/>
            <person name="Shiraishi A."/>
            <person name="Satake H."/>
            <person name="Nakayama K."/>
        </authorList>
    </citation>
    <scope>NUCLEOTIDE SEQUENCE</scope>
</reference>
<proteinExistence type="predicted"/>
<keyword evidence="2" id="KW-0548">Nucleotidyltransferase</keyword>
<dbReference type="PANTHER" id="PTHR33710:SF64">
    <property type="entry name" value="ENDONUCLEASE_EXONUCLEASE_PHOSPHATASE DOMAIN-CONTAINING PROTEIN"/>
    <property type="match status" value="1"/>
</dbReference>
<evidence type="ECO:0000313" key="2">
    <source>
        <dbReference type="EMBL" id="GJT69646.1"/>
    </source>
</evidence>
<organism evidence="2 3">
    <name type="scientific">Tanacetum coccineum</name>
    <dbReference type="NCBI Taxonomy" id="301880"/>
    <lineage>
        <taxon>Eukaryota</taxon>
        <taxon>Viridiplantae</taxon>
        <taxon>Streptophyta</taxon>
        <taxon>Embryophyta</taxon>
        <taxon>Tracheophyta</taxon>
        <taxon>Spermatophyta</taxon>
        <taxon>Magnoliopsida</taxon>
        <taxon>eudicotyledons</taxon>
        <taxon>Gunneridae</taxon>
        <taxon>Pentapetalae</taxon>
        <taxon>asterids</taxon>
        <taxon>campanulids</taxon>
        <taxon>Asterales</taxon>
        <taxon>Asteraceae</taxon>
        <taxon>Asteroideae</taxon>
        <taxon>Anthemideae</taxon>
        <taxon>Anthemidinae</taxon>
        <taxon>Tanacetum</taxon>
    </lineage>
</organism>
<dbReference type="EMBL" id="BQNB010018006">
    <property type="protein sequence ID" value="GJT69646.1"/>
    <property type="molecule type" value="Genomic_DNA"/>
</dbReference>
<dbReference type="SUPFAM" id="SSF56219">
    <property type="entry name" value="DNase I-like"/>
    <property type="match status" value="1"/>
</dbReference>
<dbReference type="InterPro" id="IPR026960">
    <property type="entry name" value="RVT-Znf"/>
</dbReference>
<keyword evidence="2" id="KW-0695">RNA-directed DNA polymerase</keyword>
<dbReference type="Gene3D" id="3.60.10.10">
    <property type="entry name" value="Endonuclease/exonuclease/phosphatase"/>
    <property type="match status" value="1"/>
</dbReference>
<gene>
    <name evidence="2" type="ORF">Tco_1028932</name>
</gene>
<reference evidence="2" key="1">
    <citation type="journal article" date="2022" name="Int. J. Mol. Sci.">
        <title>Draft Genome of Tanacetum Coccineum: Genomic Comparison of Closely Related Tanacetum-Family Plants.</title>
        <authorList>
            <person name="Yamashiro T."/>
            <person name="Shiraishi A."/>
            <person name="Nakayama K."/>
            <person name="Satake H."/>
        </authorList>
    </citation>
    <scope>NUCLEOTIDE SEQUENCE</scope>
</reference>
<sequence length="554" mass="63254">MLLNPLLSKRILWDYILGLINCWNAETIVLGDFNEVRFKEERFGSSFSHSCARVFNHFISSSGLLDVKMEGYSFTWSHPSATKMSKLDRFLISEGIISAFPSLSAVCLDRDLSDHRPIILNEIHSDFGPTPFRTYHSWFKYDGFDSLVEQAWFSLNHKDSNMLIRFKKKLQDLKKLIRVWIRDTNRYHGGIKNGIITDLADIDKQLDGGEASEVLLLKRNLHKLNQRDLKDVAQKAKVRWAIEGDENTKFFHGIINKKRSQLAIRGVFVNGDWITVPALIKDTVYKVVTKVLARRLAMVISDLISNTQSAFVANRQILDGPFILNEVVFCSSRCSAYWLRSSTAGRLKRSGVMVGVDSPCSSQSSELFSYIISLYKAPVRVLHEMEMLQNKFFNGGSFQDRKITWVAWNKEIVVANKMGASSVSASFRRDVRDGAKRQQWDDLSSIMNSVVLSSSKDRWTCDLSGDGEFKVKVIRNFIDDLFLPSSDVATRWVKFIPIKVNVFSWRARRDRLPTRVNLSRRGVLLDSHLCPLVSAMEDVSMFSFRCDGARVVLS</sequence>
<feature type="domain" description="Reverse transcriptase zinc-binding" evidence="1">
    <location>
        <begin position="488"/>
        <end position="549"/>
    </location>
</feature>
<dbReference type="GO" id="GO:0003964">
    <property type="term" value="F:RNA-directed DNA polymerase activity"/>
    <property type="evidence" value="ECO:0007669"/>
    <property type="project" value="UniProtKB-KW"/>
</dbReference>
<evidence type="ECO:0000259" key="1">
    <source>
        <dbReference type="Pfam" id="PF13966"/>
    </source>
</evidence>
<keyword evidence="3" id="KW-1185">Reference proteome</keyword>
<dbReference type="Pfam" id="PF13966">
    <property type="entry name" value="zf-RVT"/>
    <property type="match status" value="1"/>
</dbReference>